<accession>A0AAV1UGI0</accession>
<sequence length="412" mass="45942">MRIVSLFALSASLSLLVAAGLAVSFDDPGILNAVAADVKASEPADALELAHSQIKQEQENRGLVPVVEAAEALVGHVIAPSNRVAESSKSALLKEQGELGRLVHGRQSVESDTSRGVINVHHEEDTRLSSDSQSIMSGKRAEVVATHQQGSVDPRFNNEEYKLACSLASKPHHRPSIDKYEKLARTIGPFATMLKLHERTAEPHSPEAHQENILEIAQFASWFLSKKDPELVREDARRADVSAEQRKIAEAVANGYDKFIVEAFRQARGYKLPRADNGKLGENPLFATITDSEFEAMRQMVQDDVTKGLFSYKPLLKSRGNIETQRQILQMKMTKGLEKEAATLQRQQFSERIVKRIEPELARAQASSTCRSLPDLLSLYSVVDQYEQFVKKILEEVHGRKRKRDVPVYELD</sequence>
<dbReference type="Proteomes" id="UP001162060">
    <property type="component" value="Unassembled WGS sequence"/>
</dbReference>
<proteinExistence type="predicted"/>
<dbReference type="EMBL" id="CAKLBY020000195">
    <property type="protein sequence ID" value="CAK7933646.1"/>
    <property type="molecule type" value="Genomic_DNA"/>
</dbReference>
<gene>
    <name evidence="2" type="ORF">PM001_LOCUS18796</name>
</gene>
<evidence type="ECO:0000313" key="2">
    <source>
        <dbReference type="EMBL" id="CAK7933646.1"/>
    </source>
</evidence>
<keyword evidence="1" id="KW-0732">Signal</keyword>
<name>A0AAV1UGI0_9STRA</name>
<evidence type="ECO:0000313" key="3">
    <source>
        <dbReference type="Proteomes" id="UP001162060"/>
    </source>
</evidence>
<comment type="caution">
    <text evidence="2">The sequence shown here is derived from an EMBL/GenBank/DDBJ whole genome shotgun (WGS) entry which is preliminary data.</text>
</comment>
<feature type="chain" id="PRO_5043662499" evidence="1">
    <location>
        <begin position="23"/>
        <end position="412"/>
    </location>
</feature>
<dbReference type="AlphaFoldDB" id="A0AAV1UGI0"/>
<reference evidence="2" key="1">
    <citation type="submission" date="2024-01" db="EMBL/GenBank/DDBJ databases">
        <authorList>
            <person name="Webb A."/>
        </authorList>
    </citation>
    <scope>NUCLEOTIDE SEQUENCE</scope>
    <source>
        <strain evidence="2">Pm1</strain>
    </source>
</reference>
<organism evidence="2 3">
    <name type="scientific">Peronospora matthiolae</name>
    <dbReference type="NCBI Taxonomy" id="2874970"/>
    <lineage>
        <taxon>Eukaryota</taxon>
        <taxon>Sar</taxon>
        <taxon>Stramenopiles</taxon>
        <taxon>Oomycota</taxon>
        <taxon>Peronosporomycetes</taxon>
        <taxon>Peronosporales</taxon>
        <taxon>Peronosporaceae</taxon>
        <taxon>Peronospora</taxon>
    </lineage>
</organism>
<evidence type="ECO:0000256" key="1">
    <source>
        <dbReference type="SAM" id="SignalP"/>
    </source>
</evidence>
<feature type="signal peptide" evidence="1">
    <location>
        <begin position="1"/>
        <end position="22"/>
    </location>
</feature>
<protein>
    <submittedName>
        <fullName evidence="2">Uncharacterized protein</fullName>
    </submittedName>
</protein>